<gene>
    <name evidence="1" type="ORF">EDC35_105172</name>
</gene>
<comment type="caution">
    <text evidence="1">The sequence shown here is derived from an EMBL/GenBank/DDBJ whole genome shotgun (WGS) entry which is preliminary data.</text>
</comment>
<dbReference type="EMBL" id="SMAO01000005">
    <property type="protein sequence ID" value="TCT20733.1"/>
    <property type="molecule type" value="Genomic_DNA"/>
</dbReference>
<protein>
    <submittedName>
        <fullName evidence="1">Uncharacterized protein</fullName>
    </submittedName>
</protein>
<dbReference type="Proteomes" id="UP000295717">
    <property type="component" value="Unassembled WGS sequence"/>
</dbReference>
<name>A0A4R3N114_9GAMM</name>
<sequence length="46" mass="5502">MTVLARAFIDFILSHFELLPKPCDFIIGKLKQMRCFRYFQSGSYRI</sequence>
<dbReference type="AlphaFoldDB" id="A0A4R3N114"/>
<accession>A0A4R3N114</accession>
<organism evidence="1 2">
    <name type="scientific">Thiobaca trueperi</name>
    <dbReference type="NCBI Taxonomy" id="127458"/>
    <lineage>
        <taxon>Bacteria</taxon>
        <taxon>Pseudomonadati</taxon>
        <taxon>Pseudomonadota</taxon>
        <taxon>Gammaproteobacteria</taxon>
        <taxon>Chromatiales</taxon>
        <taxon>Chromatiaceae</taxon>
        <taxon>Thiobaca</taxon>
    </lineage>
</organism>
<evidence type="ECO:0000313" key="2">
    <source>
        <dbReference type="Proteomes" id="UP000295717"/>
    </source>
</evidence>
<reference evidence="1 2" key="1">
    <citation type="submission" date="2019-03" db="EMBL/GenBank/DDBJ databases">
        <title>Genomic Encyclopedia of Type Strains, Phase IV (KMG-IV): sequencing the most valuable type-strain genomes for metagenomic binning, comparative biology and taxonomic classification.</title>
        <authorList>
            <person name="Goeker M."/>
        </authorList>
    </citation>
    <scope>NUCLEOTIDE SEQUENCE [LARGE SCALE GENOMIC DNA]</scope>
    <source>
        <strain evidence="1 2">DSM 13587</strain>
    </source>
</reference>
<keyword evidence="2" id="KW-1185">Reference proteome</keyword>
<evidence type="ECO:0000313" key="1">
    <source>
        <dbReference type="EMBL" id="TCT20733.1"/>
    </source>
</evidence>
<proteinExistence type="predicted"/>